<dbReference type="AlphaFoldDB" id="A0A7W5EYI4"/>
<name>A0A7W5EYI4_9GAMM</name>
<dbReference type="RefSeq" id="WP_183385248.1">
    <property type="nucleotide sequence ID" value="NZ_JACHXR010000016.1"/>
</dbReference>
<gene>
    <name evidence="1" type="ORF">FHR97_003698</name>
</gene>
<dbReference type="Proteomes" id="UP000518892">
    <property type="component" value="Unassembled WGS sequence"/>
</dbReference>
<evidence type="ECO:0000313" key="2">
    <source>
        <dbReference type="Proteomes" id="UP000518892"/>
    </source>
</evidence>
<accession>A0A7W5EYI4</accession>
<keyword evidence="2" id="KW-1185">Reference proteome</keyword>
<dbReference type="EMBL" id="JACHXR010000016">
    <property type="protein sequence ID" value="MBB3232820.1"/>
    <property type="molecule type" value="Genomic_DNA"/>
</dbReference>
<comment type="caution">
    <text evidence="1">The sequence shown here is derived from an EMBL/GenBank/DDBJ whole genome shotgun (WGS) entry which is preliminary data.</text>
</comment>
<evidence type="ECO:0000313" key="1">
    <source>
        <dbReference type="EMBL" id="MBB3232820.1"/>
    </source>
</evidence>
<protein>
    <submittedName>
        <fullName evidence="1">Uncharacterized protein</fullName>
    </submittedName>
</protein>
<proteinExistence type="predicted"/>
<sequence>MSEVRIAPGAQHVFPEGQLAESLELENRHNVGGPVRYQIAARPQVSIDMTPDQEYRVQGINGQQLTVTNGLPNSLYCRWG</sequence>
<reference evidence="1 2" key="1">
    <citation type="submission" date="2020-08" db="EMBL/GenBank/DDBJ databases">
        <title>Genomic Encyclopedia of Type Strains, Phase III (KMG-III): the genomes of soil and plant-associated and newly described type strains.</title>
        <authorList>
            <person name="Whitman W."/>
        </authorList>
    </citation>
    <scope>NUCLEOTIDE SEQUENCE [LARGE SCALE GENOMIC DNA]</scope>
    <source>
        <strain evidence="1 2">CECT 7744</strain>
    </source>
</reference>
<organism evidence="1 2">
    <name type="scientific">Halomonas stenophila</name>
    <dbReference type="NCBI Taxonomy" id="795312"/>
    <lineage>
        <taxon>Bacteria</taxon>
        <taxon>Pseudomonadati</taxon>
        <taxon>Pseudomonadota</taxon>
        <taxon>Gammaproteobacteria</taxon>
        <taxon>Oceanospirillales</taxon>
        <taxon>Halomonadaceae</taxon>
        <taxon>Halomonas</taxon>
    </lineage>
</organism>